<dbReference type="Pfam" id="PF01791">
    <property type="entry name" value="DeoC"/>
    <property type="match status" value="1"/>
</dbReference>
<gene>
    <name evidence="4" type="ORF">J9259_08955</name>
</gene>
<dbReference type="AlphaFoldDB" id="A0A8J8CGH4"/>
<dbReference type="InterPro" id="IPR002915">
    <property type="entry name" value="DeoC/FbaB/LacD_aldolase"/>
</dbReference>
<evidence type="ECO:0000313" key="4">
    <source>
        <dbReference type="EMBL" id="MBX8632622.1"/>
    </source>
</evidence>
<dbReference type="EMBL" id="JAGVSJ010000041">
    <property type="protein sequence ID" value="MBX8632622.1"/>
    <property type="molecule type" value="Genomic_DNA"/>
</dbReference>
<feature type="active site" description="Schiff-base intermediate with dihydroxyacetone-P" evidence="3">
    <location>
        <position position="171"/>
    </location>
</feature>
<dbReference type="InterPro" id="IPR041720">
    <property type="entry name" value="FbaB-like"/>
</dbReference>
<dbReference type="PANTHER" id="PTHR47916">
    <property type="entry name" value="FRUCTOSE-BISPHOSPHATE ALDOLASE CLASS 1"/>
    <property type="match status" value="1"/>
</dbReference>
<dbReference type="SUPFAM" id="SSF51569">
    <property type="entry name" value="Aldolase"/>
    <property type="match status" value="1"/>
</dbReference>
<dbReference type="GO" id="GO:0004332">
    <property type="term" value="F:fructose-bisphosphate aldolase activity"/>
    <property type="evidence" value="ECO:0007669"/>
    <property type="project" value="UniProtKB-EC"/>
</dbReference>
<dbReference type="SMART" id="SM01133">
    <property type="entry name" value="DeoC"/>
    <property type="match status" value="1"/>
</dbReference>
<dbReference type="PIRSF" id="PIRSF038992">
    <property type="entry name" value="Aldolase_Ia"/>
    <property type="match status" value="1"/>
</dbReference>
<dbReference type="Gene3D" id="3.20.20.70">
    <property type="entry name" value="Aldolase class I"/>
    <property type="match status" value="1"/>
</dbReference>
<dbReference type="Proteomes" id="UP000716004">
    <property type="component" value="Unassembled WGS sequence"/>
</dbReference>
<evidence type="ECO:0000256" key="3">
    <source>
        <dbReference type="PIRSR" id="PIRSR038992-1"/>
    </source>
</evidence>
<name>A0A8J8CGH4_9ARCH</name>
<evidence type="ECO:0000313" key="5">
    <source>
        <dbReference type="Proteomes" id="UP000716004"/>
    </source>
</evidence>
<reference evidence="4" key="1">
    <citation type="submission" date="2021-04" db="EMBL/GenBank/DDBJ databases">
        <title>Genomic insights into ecological role and evolution of a novel Thermoplasmata order Candidatus Sysuiplasmatales.</title>
        <authorList>
            <person name="Yuan Y."/>
        </authorList>
    </citation>
    <scope>NUCLEOTIDE SEQUENCE</scope>
    <source>
        <strain evidence="4">YP2-bin.285</strain>
    </source>
</reference>
<proteinExistence type="inferred from homology"/>
<evidence type="ECO:0000256" key="1">
    <source>
        <dbReference type="ARBA" id="ARBA00008116"/>
    </source>
</evidence>
<organism evidence="4 5">
    <name type="scientific">Candidatus Sysuiplasma superficiale</name>
    <dbReference type="NCBI Taxonomy" id="2823368"/>
    <lineage>
        <taxon>Archaea</taxon>
        <taxon>Methanobacteriati</taxon>
        <taxon>Thermoplasmatota</taxon>
        <taxon>Thermoplasmata</taxon>
        <taxon>Candidatus Sysuiplasmatales</taxon>
        <taxon>Candidatus Sysuiplasmataceae</taxon>
        <taxon>Candidatus Sysuiplasma</taxon>
    </lineage>
</organism>
<protein>
    <recommendedName>
        <fullName evidence="2">fructose-bisphosphate aldolase</fullName>
        <ecNumber evidence="2">4.1.2.13</ecNumber>
    </recommendedName>
</protein>
<dbReference type="EC" id="4.1.2.13" evidence="2"/>
<dbReference type="InterPro" id="IPR013785">
    <property type="entry name" value="Aldolase_TIM"/>
</dbReference>
<sequence length="246" mass="27522">MSYGKEHRMRRLFGRRGKLLVMAMDHGIPYGEVFGGNTIDDLLKFSAGYVDAVILNRGIVEDSSKNLLNKFELIFKLNGITKYSDDPYNLVMLSSVEEALSYDPAAVSYELYLGGRHEHERLGELGRVIGDCRRFDIPLISHIYPDQEKKDPEIISHCIRLGQEIGSDVIKTFFYRGMSKQISKLTRPVIIAGGPKMDKPSDAVRYVEQALKEGAAGIAMGRNLWGWGEDTQSVVGQIAKLVHSAK</sequence>
<comment type="caution">
    <text evidence="4">The sequence shown here is derived from an EMBL/GenBank/DDBJ whole genome shotgun (WGS) entry which is preliminary data.</text>
</comment>
<dbReference type="PANTHER" id="PTHR47916:SF1">
    <property type="entry name" value="3-HYDROXY-5-PHOSPHONOOXYPENTANE-2,4-DIONE THIOLASE"/>
    <property type="match status" value="1"/>
</dbReference>
<feature type="active site" description="Proton donor" evidence="3">
    <location>
        <position position="144"/>
    </location>
</feature>
<comment type="similarity">
    <text evidence="1">Belongs to the DeoC/FbaB aldolase family.</text>
</comment>
<dbReference type="InterPro" id="IPR050456">
    <property type="entry name" value="DeoC/FbaB_aldolase"/>
</dbReference>
<evidence type="ECO:0000256" key="2">
    <source>
        <dbReference type="ARBA" id="ARBA00013068"/>
    </source>
</evidence>
<accession>A0A8J8CGH4</accession>